<dbReference type="Proteomes" id="UP000536685">
    <property type="component" value="Unassembled WGS sequence"/>
</dbReference>
<dbReference type="Pfam" id="PF04075">
    <property type="entry name" value="F420H2_quin_red"/>
    <property type="match status" value="1"/>
</dbReference>
<sequence length="163" mass="18692">MHRSIRAVTAALMRSPVRHVLRPLITPFDRFLFRVSGGRLKLSAPMIPSLTLFTTGAKTGLRRETPLMCFPRPDGGWYVAGSNFGLPRHPAWTANLIANPLAEVHYRRETVPVRATLLDPRQAEDVWPVLERQWPRYRDYEKTARRDIRIFALDRRQAAPGPV</sequence>
<evidence type="ECO:0000256" key="2">
    <source>
        <dbReference type="ARBA" id="ARBA00049106"/>
    </source>
</evidence>
<dbReference type="InterPro" id="IPR012349">
    <property type="entry name" value="Split_barrel_FMN-bd"/>
</dbReference>
<dbReference type="NCBIfam" id="TIGR00026">
    <property type="entry name" value="hi_GC_TIGR00026"/>
    <property type="match status" value="1"/>
</dbReference>
<evidence type="ECO:0000313" key="4">
    <source>
        <dbReference type="Proteomes" id="UP000536685"/>
    </source>
</evidence>
<name>A0A841AJN3_9MICO</name>
<organism evidence="3 4">
    <name type="scientific">Conyzicola lurida</name>
    <dbReference type="NCBI Taxonomy" id="1172621"/>
    <lineage>
        <taxon>Bacteria</taxon>
        <taxon>Bacillati</taxon>
        <taxon>Actinomycetota</taxon>
        <taxon>Actinomycetes</taxon>
        <taxon>Micrococcales</taxon>
        <taxon>Microbacteriaceae</taxon>
        <taxon>Conyzicola</taxon>
    </lineage>
</organism>
<dbReference type="RefSeq" id="WP_184236113.1">
    <property type="nucleotide sequence ID" value="NZ_JACHMJ010000001.1"/>
</dbReference>
<evidence type="ECO:0000313" key="3">
    <source>
        <dbReference type="EMBL" id="MBB5843417.1"/>
    </source>
</evidence>
<gene>
    <name evidence="3" type="ORF">HD599_001740</name>
</gene>
<evidence type="ECO:0000256" key="1">
    <source>
        <dbReference type="ARBA" id="ARBA00008710"/>
    </source>
</evidence>
<dbReference type="EMBL" id="JACHMJ010000001">
    <property type="protein sequence ID" value="MBB5843417.1"/>
    <property type="molecule type" value="Genomic_DNA"/>
</dbReference>
<dbReference type="AlphaFoldDB" id="A0A841AJN3"/>
<comment type="catalytic activity">
    <reaction evidence="2">
        <text>oxidized coenzyme F420-(gamma-L-Glu)(n) + a quinol + H(+) = reduced coenzyme F420-(gamma-L-Glu)(n) + a quinone</text>
        <dbReference type="Rhea" id="RHEA:39663"/>
        <dbReference type="Rhea" id="RHEA-COMP:12939"/>
        <dbReference type="Rhea" id="RHEA-COMP:14378"/>
        <dbReference type="ChEBI" id="CHEBI:15378"/>
        <dbReference type="ChEBI" id="CHEBI:24646"/>
        <dbReference type="ChEBI" id="CHEBI:132124"/>
        <dbReference type="ChEBI" id="CHEBI:133980"/>
        <dbReference type="ChEBI" id="CHEBI:139511"/>
    </reaction>
</comment>
<dbReference type="PANTHER" id="PTHR39428">
    <property type="entry name" value="F420H(2)-DEPENDENT QUINONE REDUCTASE RV1261C"/>
    <property type="match status" value="1"/>
</dbReference>
<dbReference type="GO" id="GO:0005886">
    <property type="term" value="C:plasma membrane"/>
    <property type="evidence" value="ECO:0007669"/>
    <property type="project" value="TreeGrafter"/>
</dbReference>
<comment type="caution">
    <text evidence="3">The sequence shown here is derived from an EMBL/GenBank/DDBJ whole genome shotgun (WGS) entry which is preliminary data.</text>
</comment>
<keyword evidence="4" id="KW-1185">Reference proteome</keyword>
<reference evidence="3 4" key="1">
    <citation type="submission" date="2020-08" db="EMBL/GenBank/DDBJ databases">
        <title>Sequencing the genomes of 1000 actinobacteria strains.</title>
        <authorList>
            <person name="Klenk H.-P."/>
        </authorList>
    </citation>
    <scope>NUCLEOTIDE SEQUENCE [LARGE SCALE GENOMIC DNA]</scope>
    <source>
        <strain evidence="3 4">DSM 105784</strain>
    </source>
</reference>
<dbReference type="GO" id="GO:0070967">
    <property type="term" value="F:coenzyme F420 binding"/>
    <property type="evidence" value="ECO:0007669"/>
    <property type="project" value="TreeGrafter"/>
</dbReference>
<accession>A0A841AJN3</accession>
<proteinExistence type="inferred from homology"/>
<dbReference type="InterPro" id="IPR004378">
    <property type="entry name" value="F420H2_quin_Rdtase"/>
</dbReference>
<dbReference type="PANTHER" id="PTHR39428:SF1">
    <property type="entry name" value="F420H(2)-DEPENDENT QUINONE REDUCTASE RV1261C"/>
    <property type="match status" value="1"/>
</dbReference>
<comment type="similarity">
    <text evidence="1">Belongs to the F420H(2)-dependent quinone reductase family.</text>
</comment>
<protein>
    <submittedName>
        <fullName evidence="3">Deazaflavin-dependent oxidoreductase (Nitroreductase family)</fullName>
    </submittedName>
</protein>
<dbReference type="Gene3D" id="2.30.110.10">
    <property type="entry name" value="Electron Transport, Fmn-binding Protein, Chain A"/>
    <property type="match status" value="1"/>
</dbReference>
<dbReference type="GO" id="GO:0016491">
    <property type="term" value="F:oxidoreductase activity"/>
    <property type="evidence" value="ECO:0007669"/>
    <property type="project" value="InterPro"/>
</dbReference>